<sequence>MSRAPRRTAHAALVLGALMSPATVLHAQTITVPNGMPQGPIPTFEEVGIGGFTLPTSGSTRTIGSDGSTVRTSTAPSAATGSDALEKMYGSSWGYQAAQNAETVGVNPSALAATCVVESGCRNLYTANGKTTITGAFQMSNGTYTEQLNRALAQHPELADTITSGIAGQQDPATQAVAAAQYLKQAATSLQSAGVDNPTPVDTRGYYNFGPKAGISMARASSDTPMSEFISADKMAKNGVTPNETVGQWRSAVAGKMGSAATQSVLLTH</sequence>
<protein>
    <submittedName>
        <fullName evidence="3">Uncharacterized protein</fullName>
    </submittedName>
</protein>
<feature type="signal peptide" evidence="2">
    <location>
        <begin position="1"/>
        <end position="27"/>
    </location>
</feature>
<evidence type="ECO:0000313" key="4">
    <source>
        <dbReference type="Proteomes" id="UP000597459"/>
    </source>
</evidence>
<evidence type="ECO:0000256" key="2">
    <source>
        <dbReference type="SAM" id="SignalP"/>
    </source>
</evidence>
<keyword evidence="2" id="KW-0732">Signal</keyword>
<dbReference type="SUPFAM" id="SSF53955">
    <property type="entry name" value="Lysozyme-like"/>
    <property type="match status" value="1"/>
</dbReference>
<dbReference type="EMBL" id="WOTH01000070">
    <property type="protein sequence ID" value="NHO55367.1"/>
    <property type="molecule type" value="Genomic_DNA"/>
</dbReference>
<name>A0A967BF34_9PROT</name>
<organism evidence="3 4">
    <name type="scientific">Acetobacter estunensis</name>
    <dbReference type="NCBI Taxonomy" id="104097"/>
    <lineage>
        <taxon>Bacteria</taxon>
        <taxon>Pseudomonadati</taxon>
        <taxon>Pseudomonadota</taxon>
        <taxon>Alphaproteobacteria</taxon>
        <taxon>Acetobacterales</taxon>
        <taxon>Acetobacteraceae</taxon>
        <taxon>Acetobacter</taxon>
    </lineage>
</organism>
<dbReference type="Gene3D" id="1.10.530.10">
    <property type="match status" value="1"/>
</dbReference>
<feature type="region of interest" description="Disordered" evidence="1">
    <location>
        <begin position="55"/>
        <end position="78"/>
    </location>
</feature>
<dbReference type="AlphaFoldDB" id="A0A967BF34"/>
<evidence type="ECO:0000256" key="1">
    <source>
        <dbReference type="SAM" id="MobiDB-lite"/>
    </source>
</evidence>
<dbReference type="InterPro" id="IPR023346">
    <property type="entry name" value="Lysozyme-like_dom_sf"/>
</dbReference>
<reference evidence="3" key="1">
    <citation type="submission" date="2019-11" db="EMBL/GenBank/DDBJ databases">
        <title>Description of new Acetobacter species.</title>
        <authorList>
            <person name="Cleenwerck I."/>
            <person name="Sombolestani A.S."/>
        </authorList>
    </citation>
    <scope>NUCLEOTIDE SEQUENCE</scope>
    <source>
        <strain evidence="3">LMG 1626</strain>
    </source>
</reference>
<feature type="chain" id="PRO_5037822523" evidence="2">
    <location>
        <begin position="28"/>
        <end position="269"/>
    </location>
</feature>
<accession>A0A967BF34</accession>
<dbReference type="Proteomes" id="UP000597459">
    <property type="component" value="Unassembled WGS sequence"/>
</dbReference>
<gene>
    <name evidence="3" type="ORF">GOB87_15740</name>
</gene>
<proteinExistence type="predicted"/>
<keyword evidence="4" id="KW-1185">Reference proteome</keyword>
<evidence type="ECO:0000313" key="3">
    <source>
        <dbReference type="EMBL" id="NHO55367.1"/>
    </source>
</evidence>
<comment type="caution">
    <text evidence="3">The sequence shown here is derived from an EMBL/GenBank/DDBJ whole genome shotgun (WGS) entry which is preliminary data.</text>
</comment>